<dbReference type="HOGENOM" id="CLU_2477317_0_0_4"/>
<dbReference type="EMBL" id="AP009385">
    <property type="protein sequence ID" value="BAG44506.1"/>
    <property type="molecule type" value="Genomic_DNA"/>
</dbReference>
<keyword evidence="2" id="KW-1185">Reference proteome</keyword>
<proteinExistence type="predicted"/>
<evidence type="ECO:0000313" key="1">
    <source>
        <dbReference type="EMBL" id="BAG44506.1"/>
    </source>
</evidence>
<evidence type="ECO:0000313" key="2">
    <source>
        <dbReference type="Proteomes" id="UP000008815"/>
    </source>
</evidence>
<organism evidence="1 2">
    <name type="scientific">Burkholderia multivorans (strain ATCC 17616 / 249)</name>
    <dbReference type="NCBI Taxonomy" id="395019"/>
    <lineage>
        <taxon>Bacteria</taxon>
        <taxon>Pseudomonadati</taxon>
        <taxon>Pseudomonadota</taxon>
        <taxon>Betaproteobacteria</taxon>
        <taxon>Burkholderiales</taxon>
        <taxon>Burkholderiaceae</taxon>
        <taxon>Burkholderia</taxon>
        <taxon>Burkholderia cepacia complex</taxon>
    </lineage>
</organism>
<accession>A0A0H3KR34</accession>
<name>A0A0H3KR34_BURM1</name>
<dbReference type="KEGG" id="bmj:BMULJ_02616"/>
<protein>
    <submittedName>
        <fullName evidence="1">Uncharacterized protein</fullName>
    </submittedName>
</protein>
<dbReference type="Proteomes" id="UP000008815">
    <property type="component" value="Chromosome 1"/>
</dbReference>
<reference evidence="1 2" key="1">
    <citation type="submission" date="2007-04" db="EMBL/GenBank/DDBJ databases">
        <title>Complete genome sequence of Burkholderia multivorans ATCC 17616.</title>
        <authorList>
            <person name="Ohtsubo Y."/>
            <person name="Yamashita A."/>
            <person name="Kurokawa K."/>
            <person name="Takami H."/>
            <person name="Yuhara S."/>
            <person name="Nishiyama E."/>
            <person name="Endo R."/>
            <person name="Miyazaki R."/>
            <person name="Ono A."/>
            <person name="Yano K."/>
            <person name="Ito M."/>
            <person name="Sota M."/>
            <person name="Yuji N."/>
            <person name="Hattori M."/>
            <person name="Tsuda M."/>
        </authorList>
    </citation>
    <scope>NUCLEOTIDE SEQUENCE [LARGE SCALE GENOMIC DNA]</scope>
    <source>
        <strain evidence="2">ATCC 17616 / 249</strain>
    </source>
</reference>
<sequence>MRIQCLNTPLSQVPQLRLSVWLCSNSHFSHFHHSNGVAIAFSSYQGYSVFSVPTDYFYLCEFALAIFQIVRINRRIKKLPCLLRMAI</sequence>
<gene>
    <name evidence="1" type="ordered locus">BMULJ_02616</name>
</gene>
<dbReference type="AlphaFoldDB" id="A0A0H3KR34"/>